<evidence type="ECO:0000256" key="1">
    <source>
        <dbReference type="ARBA" id="ARBA00009023"/>
    </source>
</evidence>
<dbReference type="InterPro" id="IPR018389">
    <property type="entry name" value="DctP_fam"/>
</dbReference>
<comment type="caution">
    <text evidence="4">The sequence shown here is derived from an EMBL/GenBank/DDBJ whole genome shotgun (WGS) entry which is preliminary data.</text>
</comment>
<reference evidence="4" key="1">
    <citation type="journal article" date="2014" name="Front. Microbiol.">
        <title>High frequency of phylogenetically diverse reductive dehalogenase-homologous genes in deep subseafloor sedimentary metagenomes.</title>
        <authorList>
            <person name="Kawai M."/>
            <person name="Futagami T."/>
            <person name="Toyoda A."/>
            <person name="Takaki Y."/>
            <person name="Nishi S."/>
            <person name="Hori S."/>
            <person name="Arai W."/>
            <person name="Tsubouchi T."/>
            <person name="Morono Y."/>
            <person name="Uchiyama I."/>
            <person name="Ito T."/>
            <person name="Fujiyama A."/>
            <person name="Inagaki F."/>
            <person name="Takami H."/>
        </authorList>
    </citation>
    <scope>NUCLEOTIDE SEQUENCE</scope>
    <source>
        <strain evidence="4">Expedition CK06-06</strain>
    </source>
</reference>
<keyword evidence="2" id="KW-0813">Transport</keyword>
<protein>
    <recommendedName>
        <fullName evidence="5">C4-dicarboxylate ABC transporter substrate-binding protein</fullName>
    </recommendedName>
</protein>
<dbReference type="EMBL" id="BARU01019422">
    <property type="protein sequence ID" value="GAH52519.1"/>
    <property type="molecule type" value="Genomic_DNA"/>
</dbReference>
<dbReference type="InterPro" id="IPR038404">
    <property type="entry name" value="TRAP_DctP_sf"/>
</dbReference>
<evidence type="ECO:0000256" key="2">
    <source>
        <dbReference type="ARBA" id="ARBA00022448"/>
    </source>
</evidence>
<proteinExistence type="inferred from homology"/>
<accession>X1HFC8</accession>
<dbReference type="GO" id="GO:0055085">
    <property type="term" value="P:transmembrane transport"/>
    <property type="evidence" value="ECO:0007669"/>
    <property type="project" value="InterPro"/>
</dbReference>
<sequence>ATLLPFTGLGNNWAQGHIDLDPLYDELLAEQNCKYLFIVSNGIRQVFTTDPVEKLEDFKGMKLRSSGRWQVLWLESLGVGTVQMPSSEAYMALQRGVVEGILTSMTSYDNFKMWEVCKHITRMDQSIGNERVAMNLDVWNSLPGDIQQLMLDIDLEVSDFGFEQQMAYAEEAYGRLQKEQGVTIHLLSDEERARWVESAMFAWDQCEKEVPSAKPLIDVYREFAAG</sequence>
<evidence type="ECO:0008006" key="5">
    <source>
        <dbReference type="Google" id="ProtNLM"/>
    </source>
</evidence>
<name>X1HFC8_9ZZZZ</name>
<feature type="non-terminal residue" evidence="4">
    <location>
        <position position="1"/>
    </location>
</feature>
<comment type="similarity">
    <text evidence="1">Belongs to the bacterial solute-binding protein 7 family.</text>
</comment>
<dbReference type="PANTHER" id="PTHR33376">
    <property type="match status" value="1"/>
</dbReference>
<gene>
    <name evidence="4" type="ORF">S03H2_31984</name>
</gene>
<keyword evidence="3" id="KW-0732">Signal</keyword>
<dbReference type="Pfam" id="PF03480">
    <property type="entry name" value="DctP"/>
    <property type="match status" value="1"/>
</dbReference>
<dbReference type="AlphaFoldDB" id="X1HFC8"/>
<organism evidence="4">
    <name type="scientific">marine sediment metagenome</name>
    <dbReference type="NCBI Taxonomy" id="412755"/>
    <lineage>
        <taxon>unclassified sequences</taxon>
        <taxon>metagenomes</taxon>
        <taxon>ecological metagenomes</taxon>
    </lineage>
</organism>
<dbReference type="Gene3D" id="3.40.190.170">
    <property type="entry name" value="Bacterial extracellular solute-binding protein, family 7"/>
    <property type="match status" value="1"/>
</dbReference>
<evidence type="ECO:0000313" key="4">
    <source>
        <dbReference type="EMBL" id="GAH52519.1"/>
    </source>
</evidence>
<dbReference type="NCBIfam" id="NF037995">
    <property type="entry name" value="TRAP_S1"/>
    <property type="match status" value="1"/>
</dbReference>
<evidence type="ECO:0000256" key="3">
    <source>
        <dbReference type="ARBA" id="ARBA00022729"/>
    </source>
</evidence>
<dbReference type="PANTHER" id="PTHR33376:SF7">
    <property type="entry name" value="C4-DICARBOXYLATE-BINDING PROTEIN DCTB"/>
    <property type="match status" value="1"/>
</dbReference>